<dbReference type="HOGENOM" id="CLU_2869734_0_0_1"/>
<dbReference type="EnsemblMetazoa" id="CapteT97207">
    <property type="protein sequence ID" value="CapteP97207"/>
    <property type="gene ID" value="CapteG97207"/>
</dbReference>
<evidence type="ECO:0000313" key="3">
    <source>
        <dbReference type="Proteomes" id="UP000014760"/>
    </source>
</evidence>
<proteinExistence type="predicted"/>
<accession>R7UAC0</accession>
<dbReference type="AlphaFoldDB" id="R7UAC0"/>
<reference evidence="1 3" key="2">
    <citation type="journal article" date="2013" name="Nature">
        <title>Insights into bilaterian evolution from three spiralian genomes.</title>
        <authorList>
            <person name="Simakov O."/>
            <person name="Marletaz F."/>
            <person name="Cho S.J."/>
            <person name="Edsinger-Gonzales E."/>
            <person name="Havlak P."/>
            <person name="Hellsten U."/>
            <person name="Kuo D.H."/>
            <person name="Larsson T."/>
            <person name="Lv J."/>
            <person name="Arendt D."/>
            <person name="Savage R."/>
            <person name="Osoegawa K."/>
            <person name="de Jong P."/>
            <person name="Grimwood J."/>
            <person name="Chapman J.A."/>
            <person name="Shapiro H."/>
            <person name="Aerts A."/>
            <person name="Otillar R.P."/>
            <person name="Terry A.Y."/>
            <person name="Boore J.L."/>
            <person name="Grigoriev I.V."/>
            <person name="Lindberg D.R."/>
            <person name="Seaver E.C."/>
            <person name="Weisblat D.A."/>
            <person name="Putnam N.H."/>
            <person name="Rokhsar D.S."/>
        </authorList>
    </citation>
    <scope>NUCLEOTIDE SEQUENCE</scope>
    <source>
        <strain evidence="1 3">I ESC-2004</strain>
    </source>
</reference>
<reference evidence="3" key="1">
    <citation type="submission" date="2012-12" db="EMBL/GenBank/DDBJ databases">
        <authorList>
            <person name="Hellsten U."/>
            <person name="Grimwood J."/>
            <person name="Chapman J.A."/>
            <person name="Shapiro H."/>
            <person name="Aerts A."/>
            <person name="Otillar R.P."/>
            <person name="Terry A.Y."/>
            <person name="Boore J.L."/>
            <person name="Simakov O."/>
            <person name="Marletaz F."/>
            <person name="Cho S.-J."/>
            <person name="Edsinger-Gonzales E."/>
            <person name="Havlak P."/>
            <person name="Kuo D.-H."/>
            <person name="Larsson T."/>
            <person name="Lv J."/>
            <person name="Arendt D."/>
            <person name="Savage R."/>
            <person name="Osoegawa K."/>
            <person name="de Jong P."/>
            <person name="Lindberg D.R."/>
            <person name="Seaver E.C."/>
            <person name="Weisblat D.A."/>
            <person name="Putnam N.H."/>
            <person name="Grigoriev I.V."/>
            <person name="Rokhsar D.S."/>
        </authorList>
    </citation>
    <scope>NUCLEOTIDE SEQUENCE</scope>
    <source>
        <strain evidence="3">I ESC-2004</strain>
    </source>
</reference>
<evidence type="ECO:0000313" key="2">
    <source>
        <dbReference type="EnsemblMetazoa" id="CapteP97207"/>
    </source>
</evidence>
<dbReference type="Proteomes" id="UP000014760">
    <property type="component" value="Unassembled WGS sequence"/>
</dbReference>
<reference evidence="2" key="3">
    <citation type="submission" date="2015-06" db="UniProtKB">
        <authorList>
            <consortium name="EnsemblMetazoa"/>
        </authorList>
    </citation>
    <scope>IDENTIFICATION</scope>
</reference>
<dbReference type="EMBL" id="AMQN01047697">
    <property type="status" value="NOT_ANNOTATED_CDS"/>
    <property type="molecule type" value="Genomic_DNA"/>
</dbReference>
<organism evidence="1">
    <name type="scientific">Capitella teleta</name>
    <name type="common">Polychaete worm</name>
    <dbReference type="NCBI Taxonomy" id="283909"/>
    <lineage>
        <taxon>Eukaryota</taxon>
        <taxon>Metazoa</taxon>
        <taxon>Spiralia</taxon>
        <taxon>Lophotrochozoa</taxon>
        <taxon>Annelida</taxon>
        <taxon>Polychaeta</taxon>
        <taxon>Sedentaria</taxon>
        <taxon>Scolecida</taxon>
        <taxon>Capitellidae</taxon>
        <taxon>Capitella</taxon>
    </lineage>
</organism>
<gene>
    <name evidence="1" type="ORF">CAPTEDRAFT_97207</name>
</gene>
<keyword evidence="3" id="KW-1185">Reference proteome</keyword>
<evidence type="ECO:0000313" key="1">
    <source>
        <dbReference type="EMBL" id="ELU00086.1"/>
    </source>
</evidence>
<protein>
    <submittedName>
        <fullName evidence="1 2">Uncharacterized protein</fullName>
    </submittedName>
</protein>
<sequence length="64" mass="7438">MSHIRCCASEFKLAIITPAYKGGDQSQFHYRPISVLPVFSKAFERTLFGRLYDFLQERDVLPEI</sequence>
<name>R7UAC0_CAPTE</name>
<dbReference type="EMBL" id="KB306202">
    <property type="protein sequence ID" value="ELU00086.1"/>
    <property type="molecule type" value="Genomic_DNA"/>
</dbReference>